<dbReference type="Proteomes" id="UP000735302">
    <property type="component" value="Unassembled WGS sequence"/>
</dbReference>
<accession>A0AAV4D1V5</accession>
<dbReference type="EMBL" id="BLXT01007309">
    <property type="protein sequence ID" value="GFO38144.1"/>
    <property type="molecule type" value="Genomic_DNA"/>
</dbReference>
<gene>
    <name evidence="1" type="ORF">PoB_006464900</name>
</gene>
<comment type="caution">
    <text evidence="1">The sequence shown here is derived from an EMBL/GenBank/DDBJ whole genome shotgun (WGS) entry which is preliminary data.</text>
</comment>
<dbReference type="AlphaFoldDB" id="A0AAV4D1V5"/>
<protein>
    <submittedName>
        <fullName evidence="1">Uncharacterized protein</fullName>
    </submittedName>
</protein>
<proteinExistence type="predicted"/>
<sequence length="113" mass="13203">MKRHKKCVHQKAGAVNDNEEMLYVSDEHLSCSDDEDREERDGAVACEDNIGADKMPVYRNIFDAMQSHWALSKSFPKAPHTRFEQQCLDTHVIILYRTSWYPLSDLTTDYFLF</sequence>
<reference evidence="1 2" key="1">
    <citation type="journal article" date="2021" name="Elife">
        <title>Chloroplast acquisition without the gene transfer in kleptoplastic sea slugs, Plakobranchus ocellatus.</title>
        <authorList>
            <person name="Maeda T."/>
            <person name="Takahashi S."/>
            <person name="Yoshida T."/>
            <person name="Shimamura S."/>
            <person name="Takaki Y."/>
            <person name="Nagai Y."/>
            <person name="Toyoda A."/>
            <person name="Suzuki Y."/>
            <person name="Arimoto A."/>
            <person name="Ishii H."/>
            <person name="Satoh N."/>
            <person name="Nishiyama T."/>
            <person name="Hasebe M."/>
            <person name="Maruyama T."/>
            <person name="Minagawa J."/>
            <person name="Obokata J."/>
            <person name="Shigenobu S."/>
        </authorList>
    </citation>
    <scope>NUCLEOTIDE SEQUENCE [LARGE SCALE GENOMIC DNA]</scope>
</reference>
<keyword evidence="2" id="KW-1185">Reference proteome</keyword>
<name>A0AAV4D1V5_9GAST</name>
<evidence type="ECO:0000313" key="2">
    <source>
        <dbReference type="Proteomes" id="UP000735302"/>
    </source>
</evidence>
<organism evidence="1 2">
    <name type="scientific">Plakobranchus ocellatus</name>
    <dbReference type="NCBI Taxonomy" id="259542"/>
    <lineage>
        <taxon>Eukaryota</taxon>
        <taxon>Metazoa</taxon>
        <taxon>Spiralia</taxon>
        <taxon>Lophotrochozoa</taxon>
        <taxon>Mollusca</taxon>
        <taxon>Gastropoda</taxon>
        <taxon>Heterobranchia</taxon>
        <taxon>Euthyneura</taxon>
        <taxon>Panpulmonata</taxon>
        <taxon>Sacoglossa</taxon>
        <taxon>Placobranchoidea</taxon>
        <taxon>Plakobranchidae</taxon>
        <taxon>Plakobranchus</taxon>
    </lineage>
</organism>
<evidence type="ECO:0000313" key="1">
    <source>
        <dbReference type="EMBL" id="GFO38144.1"/>
    </source>
</evidence>